<evidence type="ECO:0000256" key="1">
    <source>
        <dbReference type="ARBA" id="ARBA00009143"/>
    </source>
</evidence>
<organism evidence="3">
    <name type="scientific">Pseudozyma antarctica</name>
    <name type="common">Yeast</name>
    <name type="synonym">Candida antarctica</name>
    <dbReference type="NCBI Taxonomy" id="84753"/>
    <lineage>
        <taxon>Eukaryota</taxon>
        <taxon>Fungi</taxon>
        <taxon>Dikarya</taxon>
        <taxon>Basidiomycota</taxon>
        <taxon>Ustilaginomycotina</taxon>
        <taxon>Ustilaginomycetes</taxon>
        <taxon>Ustilaginales</taxon>
        <taxon>Ustilaginaceae</taxon>
        <taxon>Moesziomyces</taxon>
    </lineage>
</organism>
<sequence>MAQRPPSPGDEATPFLLRVCVKQAPFRPLDDFHSSNRASRDEFKLHVWKTNTLREVAQMLYDADPSISSPLALHAFRRISWNDRSRTYEAASIGVGVTRVPFTSISSLLSDITDKDPGNGTTATSEETADSTREADPTSPAALLGWHTLSDEIDDTAAAITLAQLDLADGDLIDCVVKPDPSLALAPKQSRPTDRNRRVSTDRYRPYRH</sequence>
<dbReference type="Proteomes" id="UP000053758">
    <property type="component" value="Unassembled WGS sequence"/>
</dbReference>
<evidence type="ECO:0000313" key="4">
    <source>
        <dbReference type="Proteomes" id="UP000053758"/>
    </source>
</evidence>
<dbReference type="InterPro" id="IPR010516">
    <property type="entry name" value="SAP18"/>
</dbReference>
<dbReference type="InterPro" id="IPR042534">
    <property type="entry name" value="SAP18_sf"/>
</dbReference>
<feature type="compositionally biased region" description="Basic and acidic residues" evidence="2">
    <location>
        <begin position="191"/>
        <end position="209"/>
    </location>
</feature>
<accession>A0A081CE75</accession>
<dbReference type="PANTHER" id="PTHR13082">
    <property type="entry name" value="SAP18"/>
    <property type="match status" value="1"/>
</dbReference>
<proteinExistence type="inferred from homology"/>
<dbReference type="HOGENOM" id="CLU_114220_0_0_1"/>
<evidence type="ECO:0000313" key="3">
    <source>
        <dbReference type="EMBL" id="GAK64971.1"/>
    </source>
</evidence>
<dbReference type="Gene3D" id="3.10.20.550">
    <property type="entry name" value="ASAP complex, SAP18 subunit"/>
    <property type="match status" value="1"/>
</dbReference>
<feature type="region of interest" description="Disordered" evidence="2">
    <location>
        <begin position="111"/>
        <end position="139"/>
    </location>
</feature>
<keyword evidence="4" id="KW-1185">Reference proteome</keyword>
<comment type="similarity">
    <text evidence="1">Belongs to the SAP18 family.</text>
</comment>
<dbReference type="RefSeq" id="XP_014656758.1">
    <property type="nucleotide sequence ID" value="XM_014801272.1"/>
</dbReference>
<evidence type="ECO:0000256" key="2">
    <source>
        <dbReference type="SAM" id="MobiDB-lite"/>
    </source>
</evidence>
<dbReference type="PANTHER" id="PTHR13082:SF0">
    <property type="entry name" value="HISTONE DEACETYLASE COMPLEX SUBUNIT SAP18"/>
    <property type="match status" value="1"/>
</dbReference>
<dbReference type="AlphaFoldDB" id="A0A081CE75"/>
<protein>
    <submittedName>
        <fullName evidence="3">Uncharacterized protein</fullName>
    </submittedName>
</protein>
<dbReference type="GO" id="GO:0005634">
    <property type="term" value="C:nucleus"/>
    <property type="evidence" value="ECO:0007669"/>
    <property type="project" value="TreeGrafter"/>
</dbReference>
<gene>
    <name evidence="3" type="ORF">PAN0_007c3187</name>
</gene>
<feature type="region of interest" description="Disordered" evidence="2">
    <location>
        <begin position="182"/>
        <end position="209"/>
    </location>
</feature>
<dbReference type="Pfam" id="PF06487">
    <property type="entry name" value="SAP18"/>
    <property type="match status" value="1"/>
</dbReference>
<reference evidence="3" key="1">
    <citation type="submission" date="2014-07" db="EMBL/GenBank/DDBJ databases">
        <title>Draft genome sequence of the yeast Pseudozyma antarctica JCM 10317 known as a producer of lipase B which used in a wide range of industrial applications.</title>
        <authorList>
            <person name="Morita T."/>
            <person name="Saika A."/>
            <person name="Koike H."/>
        </authorList>
    </citation>
    <scope>NUCLEOTIDE SEQUENCE</scope>
    <source>
        <strain evidence="3">JCM 10317</strain>
    </source>
</reference>
<dbReference type="EMBL" id="DF830074">
    <property type="protein sequence ID" value="GAK64971.1"/>
    <property type="molecule type" value="Genomic_DNA"/>
</dbReference>
<dbReference type="GeneID" id="26303958"/>
<name>A0A081CE75_PSEA2</name>